<dbReference type="CDD" id="cd00586">
    <property type="entry name" value="4HBT"/>
    <property type="match status" value="1"/>
</dbReference>
<evidence type="ECO:0000313" key="2">
    <source>
        <dbReference type="EMBL" id="RNM11719.1"/>
    </source>
</evidence>
<dbReference type="Gene3D" id="3.10.129.10">
    <property type="entry name" value="Hotdog Thioesterase"/>
    <property type="match status" value="1"/>
</dbReference>
<name>A0A3N0GH15_9ACTN</name>
<feature type="region of interest" description="Disordered" evidence="1">
    <location>
        <begin position="1"/>
        <end position="24"/>
    </location>
</feature>
<dbReference type="Pfam" id="PF13279">
    <property type="entry name" value="4HBT_2"/>
    <property type="match status" value="1"/>
</dbReference>
<sequence length="187" mass="20742">MTTMSNATGVHAARQEQQMTPSSTPSYLAISSIAPVIESRVEPHLTDGNGHMNVRHIYSYGVGGADLLAERSGIDAEYREKRRMSIFAVEHHIQFFSEMQENDAFSVHPLWVDRSERVGHILVFLLNRTTRTLSSILELAVVHVDLDNRSSVPFPPAIAAELDRCRAITRAIPWPIPTSGAVGVRRG</sequence>
<organism evidence="2 3">
    <name type="scientific">Nocardioides pocheonensis</name>
    <dbReference type="NCBI Taxonomy" id="661485"/>
    <lineage>
        <taxon>Bacteria</taxon>
        <taxon>Bacillati</taxon>
        <taxon>Actinomycetota</taxon>
        <taxon>Actinomycetes</taxon>
        <taxon>Propionibacteriales</taxon>
        <taxon>Nocardioidaceae</taxon>
        <taxon>Nocardioides</taxon>
    </lineage>
</organism>
<reference evidence="2 3" key="1">
    <citation type="submission" date="2018-11" db="EMBL/GenBank/DDBJ databases">
        <authorList>
            <person name="Li F."/>
        </authorList>
    </citation>
    <scope>NUCLEOTIDE SEQUENCE [LARGE SCALE GENOMIC DNA]</scope>
    <source>
        <strain evidence="2 3">Gsoil 818</strain>
    </source>
</reference>
<dbReference type="InterPro" id="IPR029069">
    <property type="entry name" value="HotDog_dom_sf"/>
</dbReference>
<feature type="compositionally biased region" description="Polar residues" evidence="1">
    <location>
        <begin position="15"/>
        <end position="24"/>
    </location>
</feature>
<accession>A0A3N0GH15</accession>
<gene>
    <name evidence="2" type="ORF">EFL26_21415</name>
</gene>
<keyword evidence="3" id="KW-1185">Reference proteome</keyword>
<dbReference type="Proteomes" id="UP000279994">
    <property type="component" value="Unassembled WGS sequence"/>
</dbReference>
<dbReference type="AlphaFoldDB" id="A0A3N0GH15"/>
<dbReference type="EMBL" id="RJSF01000047">
    <property type="protein sequence ID" value="RNM11719.1"/>
    <property type="molecule type" value="Genomic_DNA"/>
</dbReference>
<evidence type="ECO:0000256" key="1">
    <source>
        <dbReference type="SAM" id="MobiDB-lite"/>
    </source>
</evidence>
<evidence type="ECO:0000313" key="3">
    <source>
        <dbReference type="Proteomes" id="UP000279994"/>
    </source>
</evidence>
<proteinExistence type="predicted"/>
<comment type="caution">
    <text evidence="2">The sequence shown here is derived from an EMBL/GenBank/DDBJ whole genome shotgun (WGS) entry which is preliminary data.</text>
</comment>
<protein>
    <submittedName>
        <fullName evidence="2">Thioesterase</fullName>
    </submittedName>
</protein>
<dbReference type="SUPFAM" id="SSF54637">
    <property type="entry name" value="Thioesterase/thiol ester dehydrase-isomerase"/>
    <property type="match status" value="1"/>
</dbReference>